<name>A0A0B7B964_9EUPU</name>
<evidence type="ECO:0000313" key="1">
    <source>
        <dbReference type="EMBL" id="CEK88861.1"/>
    </source>
</evidence>
<organism evidence="1">
    <name type="scientific">Arion vulgaris</name>
    <dbReference type="NCBI Taxonomy" id="1028688"/>
    <lineage>
        <taxon>Eukaryota</taxon>
        <taxon>Metazoa</taxon>
        <taxon>Spiralia</taxon>
        <taxon>Lophotrochozoa</taxon>
        <taxon>Mollusca</taxon>
        <taxon>Gastropoda</taxon>
        <taxon>Heterobranchia</taxon>
        <taxon>Euthyneura</taxon>
        <taxon>Panpulmonata</taxon>
        <taxon>Eupulmonata</taxon>
        <taxon>Stylommatophora</taxon>
        <taxon>Helicina</taxon>
        <taxon>Arionoidea</taxon>
        <taxon>Arionidae</taxon>
        <taxon>Arion</taxon>
    </lineage>
</organism>
<protein>
    <submittedName>
        <fullName evidence="1">Uncharacterized protein</fullName>
    </submittedName>
</protein>
<reference evidence="1" key="1">
    <citation type="submission" date="2014-12" db="EMBL/GenBank/DDBJ databases">
        <title>Insight into the proteome of Arion vulgaris.</title>
        <authorList>
            <person name="Aradska J."/>
            <person name="Bulat T."/>
            <person name="Smidak R."/>
            <person name="Sarate P."/>
            <person name="Gangsoo J."/>
            <person name="Sialana F."/>
            <person name="Bilban M."/>
            <person name="Lubec G."/>
        </authorList>
    </citation>
    <scope>NUCLEOTIDE SEQUENCE</scope>
    <source>
        <tissue evidence="1">Skin</tissue>
    </source>
</reference>
<dbReference type="AlphaFoldDB" id="A0A0B7B964"/>
<gene>
    <name evidence="1" type="primary">ORF167469</name>
</gene>
<sequence length="74" mass="8186">MLINAMRALIAIKFIRADNLQTHINKVHKVPIVSVSIPATTNHPPSFTDYAFTVISYNDATTCSTELTTIIVLQ</sequence>
<accession>A0A0B7B964</accession>
<dbReference type="EMBL" id="HACG01041996">
    <property type="protein sequence ID" value="CEK88861.1"/>
    <property type="molecule type" value="Transcribed_RNA"/>
</dbReference>
<proteinExistence type="predicted"/>